<sequence>MAKNERATLEANFKAARRAAIYAQESAKNPELTFPESTFEEADAKEMAARAKGYRAACIDVLVYSSDGTSDATDKVQKWIDEAEQQAGATLTAGWAK</sequence>
<evidence type="ECO:0000313" key="2">
    <source>
        <dbReference type="Proteomes" id="UP000536773"/>
    </source>
</evidence>
<organism evidence="1 2">
    <name type="scientific">Megasphaera elsdenii</name>
    <dbReference type="NCBI Taxonomy" id="907"/>
    <lineage>
        <taxon>Bacteria</taxon>
        <taxon>Bacillati</taxon>
        <taxon>Bacillota</taxon>
        <taxon>Negativicutes</taxon>
        <taxon>Veillonellales</taxon>
        <taxon>Veillonellaceae</taxon>
        <taxon>Megasphaera</taxon>
    </lineage>
</organism>
<comment type="caution">
    <text evidence="1">The sequence shown here is derived from an EMBL/GenBank/DDBJ whole genome shotgun (WGS) entry which is preliminary data.</text>
</comment>
<gene>
    <name evidence="1" type="ORF">HG933_11545</name>
</gene>
<dbReference type="AlphaFoldDB" id="A0A848EUR7"/>
<dbReference type="Proteomes" id="UP000536773">
    <property type="component" value="Unassembled WGS sequence"/>
</dbReference>
<protein>
    <submittedName>
        <fullName evidence="1">Uncharacterized protein</fullName>
    </submittedName>
</protein>
<dbReference type="RefSeq" id="WP_169014027.1">
    <property type="nucleotide sequence ID" value="NZ_JABBJH010000029.1"/>
</dbReference>
<dbReference type="EMBL" id="JABBJH010000029">
    <property type="protein sequence ID" value="NMK39986.1"/>
    <property type="molecule type" value="Genomic_DNA"/>
</dbReference>
<evidence type="ECO:0000313" key="1">
    <source>
        <dbReference type="EMBL" id="NMK39986.1"/>
    </source>
</evidence>
<accession>A0A848EUR7</accession>
<name>A0A848EUR7_MEGEL</name>
<proteinExistence type="predicted"/>
<reference evidence="1 2" key="1">
    <citation type="submission" date="2020-04" db="EMBL/GenBank/DDBJ databases">
        <authorList>
            <person name="Hitch T.C.A."/>
            <person name="Wylensek D."/>
            <person name="Clavel T."/>
        </authorList>
    </citation>
    <scope>NUCLEOTIDE SEQUENCE [LARGE SCALE GENOMIC DNA]</scope>
    <source>
        <strain evidence="1 2">WCA-386-APC-2A</strain>
    </source>
</reference>